<dbReference type="Pfam" id="PF06041">
    <property type="entry name" value="DUF924"/>
    <property type="match status" value="1"/>
</dbReference>
<dbReference type="RefSeq" id="WP_133735975.1">
    <property type="nucleotide sequence ID" value="NZ_SOAX01000003.1"/>
</dbReference>
<dbReference type="EMBL" id="SOAX01000003">
    <property type="protein sequence ID" value="TDT41620.1"/>
    <property type="molecule type" value="Genomic_DNA"/>
</dbReference>
<name>A0A4R7JTK0_9GAMM</name>
<dbReference type="AlphaFoldDB" id="A0A4R7JTK0"/>
<reference evidence="1 2" key="1">
    <citation type="submission" date="2019-03" db="EMBL/GenBank/DDBJ databases">
        <title>Genomic Encyclopedia of Type Strains, Phase IV (KMG-IV): sequencing the most valuable type-strain genomes for metagenomic binning, comparative biology and taxonomic classification.</title>
        <authorList>
            <person name="Goeker M."/>
        </authorList>
    </citation>
    <scope>NUCLEOTIDE SEQUENCE [LARGE SCALE GENOMIC DNA]</scope>
    <source>
        <strain evidence="1 2">DSM 15505</strain>
    </source>
</reference>
<protein>
    <submittedName>
        <fullName evidence="1">Uncharacterized protein (DUF924 family)</fullName>
    </submittedName>
</protein>
<dbReference type="InterPro" id="IPR011990">
    <property type="entry name" value="TPR-like_helical_dom_sf"/>
</dbReference>
<sequence>MFEWPFILDFWFGPLDDDGVPGKSYREQWFSVNRRFDWGLRRRFSSMVLLASEEGLDHWRREPGGALAEILLLDQFSRNIYRRTAMAFQNDSLAQRLAREGVERGDDVRLALIQRAFFYMPYQHAENRTLQQESVALYEQLVRTASGRLRDVLDGFYQSAQRHQALIERFGRFPHRNATMKRTSSTAEKAFLAGNEQSFGQ</sequence>
<evidence type="ECO:0000313" key="1">
    <source>
        <dbReference type="EMBL" id="TDT41620.1"/>
    </source>
</evidence>
<evidence type="ECO:0000313" key="2">
    <source>
        <dbReference type="Proteomes" id="UP000295830"/>
    </source>
</evidence>
<keyword evidence="2" id="KW-1185">Reference proteome</keyword>
<dbReference type="Gene3D" id="1.20.58.320">
    <property type="entry name" value="TPR-like"/>
    <property type="match status" value="1"/>
</dbReference>
<comment type="caution">
    <text evidence="1">The sequence shown here is derived from an EMBL/GenBank/DDBJ whole genome shotgun (WGS) entry which is preliminary data.</text>
</comment>
<dbReference type="OrthoDB" id="7593450at2"/>
<accession>A0A4R7JTK0</accession>
<proteinExistence type="predicted"/>
<dbReference type="InterPro" id="IPR010323">
    <property type="entry name" value="DUF924"/>
</dbReference>
<organism evidence="1 2">
    <name type="scientific">Halospina denitrificans</name>
    <dbReference type="NCBI Taxonomy" id="332522"/>
    <lineage>
        <taxon>Bacteria</taxon>
        <taxon>Pseudomonadati</taxon>
        <taxon>Pseudomonadota</taxon>
        <taxon>Gammaproteobacteria</taxon>
        <taxon>Halospina</taxon>
    </lineage>
</organism>
<dbReference type="Proteomes" id="UP000295830">
    <property type="component" value="Unassembled WGS sequence"/>
</dbReference>
<dbReference type="Gene3D" id="1.25.40.10">
    <property type="entry name" value="Tetratricopeptide repeat domain"/>
    <property type="match status" value="1"/>
</dbReference>
<dbReference type="SUPFAM" id="SSF48452">
    <property type="entry name" value="TPR-like"/>
    <property type="match status" value="1"/>
</dbReference>
<gene>
    <name evidence="1" type="ORF">DES49_1720</name>
</gene>